<dbReference type="Proteomes" id="UP001336020">
    <property type="component" value="Unassembled WGS sequence"/>
</dbReference>
<sequence>MTTEVLQAPVNPVSPTSKRNGAAIQARRVRRVKIVGVQIAIIAALLVCWEFVSGRLINDIMISAPSNVFPVFWQWLTDGTILDAATTTFSNAALGLFFGGIAGIAVGVILGQSQMLADVFEPFITALYTMPKHALIPLFIMWVGIGSVLGILTSAVIAFFLIFFNTFFGIREVKQSLISSVRIMGGSTLDVLWRVRLPSALVWVVAGLKLAVPQAIVGVVVAEMLAGDQGLGNLVARNASSFNSAGTYAALITLLLAGFLIDRVMTALTKKPLEWKNSGSAM</sequence>
<evidence type="ECO:0000256" key="1">
    <source>
        <dbReference type="ARBA" id="ARBA00004651"/>
    </source>
</evidence>
<keyword evidence="6 7" id="KW-0472">Membrane</keyword>
<evidence type="ECO:0000256" key="4">
    <source>
        <dbReference type="ARBA" id="ARBA00022692"/>
    </source>
</evidence>
<comment type="caution">
    <text evidence="9">The sequence shown here is derived from an EMBL/GenBank/DDBJ whole genome shotgun (WGS) entry which is preliminary data.</text>
</comment>
<reference evidence="9 10" key="1">
    <citation type="submission" date="2023-07" db="EMBL/GenBank/DDBJ databases">
        <authorList>
            <person name="Girao M."/>
            <person name="Carvalho M.F."/>
        </authorList>
    </citation>
    <scope>NUCLEOTIDE SEQUENCE [LARGE SCALE GENOMIC DNA]</scope>
    <source>
        <strain evidence="9 10">YIM65754</strain>
    </source>
</reference>
<evidence type="ECO:0000256" key="3">
    <source>
        <dbReference type="ARBA" id="ARBA00022475"/>
    </source>
</evidence>
<dbReference type="PANTHER" id="PTHR30151:SF20">
    <property type="entry name" value="ABC TRANSPORTER PERMEASE PROTEIN HI_0355-RELATED"/>
    <property type="match status" value="1"/>
</dbReference>
<comment type="subcellular location">
    <subcellularLocation>
        <location evidence="1 7">Cell membrane</location>
        <topology evidence="1 7">Multi-pass membrane protein</topology>
    </subcellularLocation>
</comment>
<accession>A0ABU7LA62</accession>
<dbReference type="InterPro" id="IPR035906">
    <property type="entry name" value="MetI-like_sf"/>
</dbReference>
<keyword evidence="4 7" id="KW-0812">Transmembrane</keyword>
<evidence type="ECO:0000256" key="6">
    <source>
        <dbReference type="ARBA" id="ARBA00023136"/>
    </source>
</evidence>
<keyword evidence="10" id="KW-1185">Reference proteome</keyword>
<keyword evidence="5 7" id="KW-1133">Transmembrane helix</keyword>
<dbReference type="EMBL" id="JAUTXY010000005">
    <property type="protein sequence ID" value="MEE2058426.1"/>
    <property type="molecule type" value="Genomic_DNA"/>
</dbReference>
<dbReference type="SUPFAM" id="SSF161098">
    <property type="entry name" value="MetI-like"/>
    <property type="match status" value="1"/>
</dbReference>
<feature type="transmembrane region" description="Helical" evidence="7">
    <location>
        <begin position="200"/>
        <end position="222"/>
    </location>
</feature>
<comment type="similarity">
    <text evidence="7">Belongs to the binding-protein-dependent transport system permease family.</text>
</comment>
<feature type="transmembrane region" description="Helical" evidence="7">
    <location>
        <begin position="92"/>
        <end position="113"/>
    </location>
</feature>
<evidence type="ECO:0000256" key="7">
    <source>
        <dbReference type="RuleBase" id="RU363032"/>
    </source>
</evidence>
<evidence type="ECO:0000256" key="2">
    <source>
        <dbReference type="ARBA" id="ARBA00022448"/>
    </source>
</evidence>
<dbReference type="RefSeq" id="WP_330133672.1">
    <property type="nucleotide sequence ID" value="NZ_JAUTXY010000005.1"/>
</dbReference>
<organism evidence="9 10">
    <name type="scientific">Rhodococcus artemisiae</name>
    <dbReference type="NCBI Taxonomy" id="714159"/>
    <lineage>
        <taxon>Bacteria</taxon>
        <taxon>Bacillati</taxon>
        <taxon>Actinomycetota</taxon>
        <taxon>Actinomycetes</taxon>
        <taxon>Mycobacteriales</taxon>
        <taxon>Nocardiaceae</taxon>
        <taxon>Rhodococcus</taxon>
    </lineage>
</organism>
<feature type="transmembrane region" description="Helical" evidence="7">
    <location>
        <begin position="134"/>
        <end position="164"/>
    </location>
</feature>
<evidence type="ECO:0000256" key="5">
    <source>
        <dbReference type="ARBA" id="ARBA00022989"/>
    </source>
</evidence>
<dbReference type="PROSITE" id="PS50928">
    <property type="entry name" value="ABC_TM1"/>
    <property type="match status" value="1"/>
</dbReference>
<dbReference type="PANTHER" id="PTHR30151">
    <property type="entry name" value="ALKANE SULFONATE ABC TRANSPORTER-RELATED, MEMBRANE SUBUNIT"/>
    <property type="match status" value="1"/>
</dbReference>
<evidence type="ECO:0000313" key="10">
    <source>
        <dbReference type="Proteomes" id="UP001336020"/>
    </source>
</evidence>
<evidence type="ECO:0000313" key="9">
    <source>
        <dbReference type="EMBL" id="MEE2058426.1"/>
    </source>
</evidence>
<dbReference type="Pfam" id="PF00528">
    <property type="entry name" value="BPD_transp_1"/>
    <property type="match status" value="1"/>
</dbReference>
<dbReference type="Gene3D" id="1.10.3720.10">
    <property type="entry name" value="MetI-like"/>
    <property type="match status" value="1"/>
</dbReference>
<feature type="domain" description="ABC transmembrane type-1" evidence="8">
    <location>
        <begin position="85"/>
        <end position="269"/>
    </location>
</feature>
<gene>
    <name evidence="9" type="ORF">Q7514_12935</name>
</gene>
<proteinExistence type="inferred from homology"/>
<protein>
    <submittedName>
        <fullName evidence="9">ABC transporter permease</fullName>
    </submittedName>
</protein>
<feature type="transmembrane region" description="Helical" evidence="7">
    <location>
        <begin position="242"/>
        <end position="261"/>
    </location>
</feature>
<name>A0ABU7LA62_9NOCA</name>
<evidence type="ECO:0000259" key="8">
    <source>
        <dbReference type="PROSITE" id="PS50928"/>
    </source>
</evidence>
<feature type="transmembrane region" description="Helical" evidence="7">
    <location>
        <begin position="34"/>
        <end position="52"/>
    </location>
</feature>
<dbReference type="InterPro" id="IPR000515">
    <property type="entry name" value="MetI-like"/>
</dbReference>
<keyword evidence="2 7" id="KW-0813">Transport</keyword>
<dbReference type="CDD" id="cd06261">
    <property type="entry name" value="TM_PBP2"/>
    <property type="match status" value="1"/>
</dbReference>
<keyword evidence="3" id="KW-1003">Cell membrane</keyword>